<gene>
    <name evidence="6" type="ORF">PC113_g12369</name>
    <name evidence="7" type="ORF">PC115_g11427</name>
    <name evidence="8" type="ORF">PC117_g12637</name>
    <name evidence="9" type="ORF">PC118_g11954</name>
    <name evidence="10" type="ORF">PC129_g10425</name>
</gene>
<evidence type="ECO:0000313" key="10">
    <source>
        <dbReference type="EMBL" id="KAG3218786.1"/>
    </source>
</evidence>
<dbReference type="EMBL" id="RCMV01000343">
    <property type="protein sequence ID" value="KAG3218786.1"/>
    <property type="molecule type" value="Genomic_DNA"/>
</dbReference>
<dbReference type="GO" id="GO:1990904">
    <property type="term" value="C:ribonucleoprotein complex"/>
    <property type="evidence" value="ECO:0007669"/>
    <property type="project" value="UniProtKB-KW"/>
</dbReference>
<proteinExistence type="inferred from homology"/>
<feature type="compositionally biased region" description="Basic residues" evidence="5">
    <location>
        <begin position="23"/>
        <end position="32"/>
    </location>
</feature>
<evidence type="ECO:0000313" key="6">
    <source>
        <dbReference type="EMBL" id="KAG2855530.1"/>
    </source>
</evidence>
<keyword evidence="2 4" id="KW-0689">Ribosomal protein</keyword>
<comment type="caution">
    <text evidence="10">The sequence shown here is derived from an EMBL/GenBank/DDBJ whole genome shotgun (WGS) entry which is preliminary data.</text>
</comment>
<dbReference type="Gene3D" id="3.30.63.20">
    <property type="match status" value="1"/>
</dbReference>
<evidence type="ECO:0000256" key="3">
    <source>
        <dbReference type="ARBA" id="ARBA00023274"/>
    </source>
</evidence>
<dbReference type="InterPro" id="IPR004977">
    <property type="entry name" value="Ribosomal_eS25"/>
</dbReference>
<dbReference type="GO" id="GO:0005840">
    <property type="term" value="C:ribosome"/>
    <property type="evidence" value="ECO:0007669"/>
    <property type="project" value="UniProtKB-KW"/>
</dbReference>
<dbReference type="EMBL" id="RCML01000373">
    <property type="protein sequence ID" value="KAG2979054.1"/>
    <property type="molecule type" value="Genomic_DNA"/>
</dbReference>
<dbReference type="PANTHER" id="PTHR12850">
    <property type="entry name" value="40S RIBOSOMAL PROTEIN S25"/>
    <property type="match status" value="1"/>
</dbReference>
<dbReference type="Pfam" id="PF03297">
    <property type="entry name" value="Ribosomal_S25"/>
    <property type="match status" value="1"/>
</dbReference>
<dbReference type="EMBL" id="RCMK01000351">
    <property type="protein sequence ID" value="KAG2934498.1"/>
    <property type="molecule type" value="Genomic_DNA"/>
</dbReference>
<evidence type="ECO:0000256" key="4">
    <source>
        <dbReference type="RuleBase" id="RU366057"/>
    </source>
</evidence>
<dbReference type="Proteomes" id="UP000735874">
    <property type="component" value="Unassembled WGS sequence"/>
</dbReference>
<accession>A0A8T1I441</accession>
<dbReference type="Proteomes" id="UP000697107">
    <property type="component" value="Unassembled WGS sequence"/>
</dbReference>
<reference evidence="10" key="1">
    <citation type="submission" date="2018-05" db="EMBL/GenBank/DDBJ databases">
        <title>Effector identification in a new, highly contiguous assembly of the strawberry crown rot pathogen Phytophthora cactorum.</title>
        <authorList>
            <person name="Armitage A.D."/>
            <person name="Nellist C.F."/>
            <person name="Bates H."/>
            <person name="Vickerstaff R.J."/>
            <person name="Harrison R.J."/>
        </authorList>
    </citation>
    <scope>NUCLEOTIDE SEQUENCE</scope>
    <source>
        <strain evidence="6">15-7</strain>
        <strain evidence="7">4032</strain>
        <strain evidence="8">4040</strain>
        <strain evidence="9">P415</strain>
        <strain evidence="10">P421</strain>
    </source>
</reference>
<dbReference type="EMBL" id="RCMI01000358">
    <property type="protein sequence ID" value="KAG2915323.1"/>
    <property type="molecule type" value="Genomic_DNA"/>
</dbReference>
<evidence type="ECO:0000313" key="7">
    <source>
        <dbReference type="EMBL" id="KAG2915323.1"/>
    </source>
</evidence>
<dbReference type="EMBL" id="RCMG01000372">
    <property type="protein sequence ID" value="KAG2855530.1"/>
    <property type="molecule type" value="Genomic_DNA"/>
</dbReference>
<evidence type="ECO:0000313" key="9">
    <source>
        <dbReference type="EMBL" id="KAG2979054.1"/>
    </source>
</evidence>
<evidence type="ECO:0000256" key="1">
    <source>
        <dbReference type="ARBA" id="ARBA00009106"/>
    </source>
</evidence>
<comment type="similarity">
    <text evidence="1 4">Belongs to the eukaryotic ribosomal protein eS25 family.</text>
</comment>
<dbReference type="FunFam" id="3.30.63.20:FF:000001">
    <property type="entry name" value="40S ribosomal protein S25"/>
    <property type="match status" value="1"/>
</dbReference>
<evidence type="ECO:0000256" key="2">
    <source>
        <dbReference type="ARBA" id="ARBA00022980"/>
    </source>
</evidence>
<dbReference type="Proteomes" id="UP000736787">
    <property type="component" value="Unassembled WGS sequence"/>
</dbReference>
<dbReference type="Proteomes" id="UP000774804">
    <property type="component" value="Unassembled WGS sequence"/>
</dbReference>
<organism evidence="10 11">
    <name type="scientific">Phytophthora cactorum</name>
    <dbReference type="NCBI Taxonomy" id="29920"/>
    <lineage>
        <taxon>Eukaryota</taxon>
        <taxon>Sar</taxon>
        <taxon>Stramenopiles</taxon>
        <taxon>Oomycota</taxon>
        <taxon>Peronosporomycetes</taxon>
        <taxon>Peronosporales</taxon>
        <taxon>Peronosporaceae</taxon>
        <taxon>Phytophthora</taxon>
    </lineage>
</organism>
<feature type="region of interest" description="Disordered" evidence="5">
    <location>
        <begin position="1"/>
        <end position="32"/>
    </location>
</feature>
<dbReference type="VEuPathDB" id="FungiDB:PC110_g13956"/>
<keyword evidence="3 4" id="KW-0687">Ribonucleoprotein</keyword>
<dbReference type="AlphaFoldDB" id="A0A8T1I441"/>
<name>A0A8T1I441_9STRA</name>
<sequence length="137" mass="15271">MPPKTQQKTKEQKMAAAMAGGKGKGKKKWSKGKVREKVANKVLYDQETYERLLVEVPKMKLITASAIVERLKVNAALARASIHELEENGSISKVLAHHSQLIYTRAVAAEEMMMPSIELYDVLLDDEDWMNGAGSRS</sequence>
<dbReference type="Proteomes" id="UP000760860">
    <property type="component" value="Unassembled WGS sequence"/>
</dbReference>
<evidence type="ECO:0000313" key="11">
    <source>
        <dbReference type="Proteomes" id="UP000760860"/>
    </source>
</evidence>
<protein>
    <recommendedName>
        <fullName evidence="4">40S ribosomal protein S25</fullName>
    </recommendedName>
</protein>
<evidence type="ECO:0000313" key="8">
    <source>
        <dbReference type="EMBL" id="KAG2934498.1"/>
    </source>
</evidence>
<evidence type="ECO:0000256" key="5">
    <source>
        <dbReference type="SAM" id="MobiDB-lite"/>
    </source>
</evidence>